<reference evidence="1" key="1">
    <citation type="journal article" date="2020" name="Biotechnol. Biofuels">
        <title>New insights from the biogas microbiome by comprehensive genome-resolved metagenomics of nearly 1600 species originating from multiple anaerobic digesters.</title>
        <authorList>
            <person name="Campanaro S."/>
            <person name="Treu L."/>
            <person name="Rodriguez-R L.M."/>
            <person name="Kovalovszki A."/>
            <person name="Ziels R.M."/>
            <person name="Maus I."/>
            <person name="Zhu X."/>
            <person name="Kougias P.G."/>
            <person name="Basile A."/>
            <person name="Luo G."/>
            <person name="Schluter A."/>
            <person name="Konstantinidis K.T."/>
            <person name="Angelidaki I."/>
        </authorList>
    </citation>
    <scope>NUCLEOTIDE SEQUENCE</scope>
    <source>
        <strain evidence="1">AS01afH2WH_6</strain>
    </source>
</reference>
<dbReference type="AlphaFoldDB" id="A0A971ICI6"/>
<dbReference type="Proteomes" id="UP000767327">
    <property type="component" value="Unassembled WGS sequence"/>
</dbReference>
<organism evidence="1 2">
    <name type="scientific">Bifidobacterium crudilactis</name>
    <dbReference type="NCBI Taxonomy" id="327277"/>
    <lineage>
        <taxon>Bacteria</taxon>
        <taxon>Bacillati</taxon>
        <taxon>Actinomycetota</taxon>
        <taxon>Actinomycetes</taxon>
        <taxon>Bifidobacteriales</taxon>
        <taxon>Bifidobacteriaceae</taxon>
        <taxon>Bifidobacterium</taxon>
    </lineage>
</organism>
<sequence length="59" mass="6264">MSEEAAKNADETKPERIILLNHYLTSGWCDPVTGACVTGQSDESAVEVQDAGNHQASGM</sequence>
<accession>A0A971ICI6</accession>
<reference evidence="1" key="2">
    <citation type="submission" date="2020-01" db="EMBL/GenBank/DDBJ databases">
        <authorList>
            <person name="Campanaro S."/>
        </authorList>
    </citation>
    <scope>NUCLEOTIDE SEQUENCE</scope>
    <source>
        <strain evidence="1">AS01afH2WH_6</strain>
    </source>
</reference>
<dbReference type="EMBL" id="JAAXZR010000016">
    <property type="protein sequence ID" value="NLT79356.1"/>
    <property type="molecule type" value="Genomic_DNA"/>
</dbReference>
<gene>
    <name evidence="1" type="ORF">GXW98_03595</name>
</gene>
<name>A0A971ICI6_9BIFI</name>
<evidence type="ECO:0000313" key="1">
    <source>
        <dbReference type="EMBL" id="NLT79356.1"/>
    </source>
</evidence>
<dbReference type="RefSeq" id="WP_273173123.1">
    <property type="nucleotide sequence ID" value="NZ_CP181270.1"/>
</dbReference>
<evidence type="ECO:0000313" key="2">
    <source>
        <dbReference type="Proteomes" id="UP000767327"/>
    </source>
</evidence>
<comment type="caution">
    <text evidence="1">The sequence shown here is derived from an EMBL/GenBank/DDBJ whole genome shotgun (WGS) entry which is preliminary data.</text>
</comment>
<protein>
    <submittedName>
        <fullName evidence="1">Uncharacterized protein</fullName>
    </submittedName>
</protein>
<proteinExistence type="predicted"/>